<organism evidence="1 2">
    <name type="scientific">Nocardia iowensis</name>
    <dbReference type="NCBI Taxonomy" id="204891"/>
    <lineage>
        <taxon>Bacteria</taxon>
        <taxon>Bacillati</taxon>
        <taxon>Actinomycetota</taxon>
        <taxon>Actinomycetes</taxon>
        <taxon>Mycobacteriales</taxon>
        <taxon>Nocardiaceae</taxon>
        <taxon>Nocardia</taxon>
    </lineage>
</organism>
<dbReference type="RefSeq" id="WP_218476466.1">
    <property type="nucleotide sequence ID" value="NZ_BAABJN010000018.1"/>
</dbReference>
<reference evidence="1 2" key="1">
    <citation type="submission" date="2021-07" db="EMBL/GenBank/DDBJ databases">
        <title>Whole Genome Sequence of Nocardia Iowensis.</title>
        <authorList>
            <person name="Lamm A."/>
            <person name="Collins-Fairclough A.M."/>
            <person name="Bunk B."/>
            <person name="Sproer C."/>
        </authorList>
    </citation>
    <scope>NUCLEOTIDE SEQUENCE [LARGE SCALE GENOMIC DNA]</scope>
    <source>
        <strain evidence="1 2">NRRL 5646</strain>
    </source>
</reference>
<evidence type="ECO:0000313" key="1">
    <source>
        <dbReference type="EMBL" id="QXN94043.1"/>
    </source>
</evidence>
<proteinExistence type="predicted"/>
<accession>A0ABX8RWM3</accession>
<keyword evidence="2" id="KW-1185">Reference proteome</keyword>
<protein>
    <submittedName>
        <fullName evidence="1">Uncharacterized protein</fullName>
    </submittedName>
</protein>
<evidence type="ECO:0000313" key="2">
    <source>
        <dbReference type="Proteomes" id="UP000694257"/>
    </source>
</evidence>
<dbReference type="Proteomes" id="UP000694257">
    <property type="component" value="Chromosome"/>
</dbReference>
<sequence>MSSVDTVRALLDTACLPASEAEIHALAAGFGAYRASIDALYAVDAARYADPALRFRAQAQCAEWDR</sequence>
<name>A0ABX8RWM3_NOCIO</name>
<dbReference type="EMBL" id="CP078145">
    <property type="protein sequence ID" value="QXN94043.1"/>
    <property type="molecule type" value="Genomic_DNA"/>
</dbReference>
<gene>
    <name evidence="1" type="ORF">KV110_13855</name>
</gene>